<dbReference type="InterPro" id="IPR050152">
    <property type="entry name" value="ChlB/BchB/BchZ"/>
</dbReference>
<evidence type="ECO:0000313" key="2">
    <source>
        <dbReference type="EMBL" id="MPL67117.1"/>
    </source>
</evidence>
<dbReference type="PANTHER" id="PTHR33712:SF7">
    <property type="entry name" value="LIGHT-INDEPENDENT PROTOCHLOROPHYLLIDE REDUCTASE SUBUNIT B"/>
    <property type="match status" value="1"/>
</dbReference>
<comment type="caution">
    <text evidence="2">The sequence shown here is derived from an EMBL/GenBank/DDBJ whole genome shotgun (WGS) entry which is preliminary data.</text>
</comment>
<dbReference type="SUPFAM" id="SSF53807">
    <property type="entry name" value="Helical backbone' metal receptor"/>
    <property type="match status" value="1"/>
</dbReference>
<dbReference type="InterPro" id="IPR000510">
    <property type="entry name" value="Nase/OxRdtase_comp1"/>
</dbReference>
<dbReference type="PANTHER" id="PTHR33712">
    <property type="entry name" value="LIGHT-INDEPENDENT PROTOCHLOROPHYLLIDE REDUCTASE SUBUNIT B"/>
    <property type="match status" value="1"/>
</dbReference>
<keyword evidence="2" id="KW-0560">Oxidoreductase</keyword>
<accession>A0A644TL66</accession>
<dbReference type="Pfam" id="PF00148">
    <property type="entry name" value="Oxidored_nitro"/>
    <property type="match status" value="1"/>
</dbReference>
<dbReference type="GO" id="GO:0016491">
    <property type="term" value="F:oxidoreductase activity"/>
    <property type="evidence" value="ECO:0007669"/>
    <property type="project" value="UniProtKB-KW"/>
</dbReference>
<evidence type="ECO:0000259" key="1">
    <source>
        <dbReference type="Pfam" id="PF00148"/>
    </source>
</evidence>
<feature type="domain" description="Nitrogenase/oxidoreductase component 1" evidence="1">
    <location>
        <begin position="17"/>
        <end position="418"/>
    </location>
</feature>
<dbReference type="EMBL" id="VSSQ01000035">
    <property type="protein sequence ID" value="MPL67117.1"/>
    <property type="molecule type" value="Genomic_DNA"/>
</dbReference>
<name>A0A644TL66_9ZZZZ</name>
<protein>
    <submittedName>
        <fullName evidence="2">Light-independent protochlorophyllide reductase subunit B</fullName>
        <ecNumber evidence="2">1.3.7.7</ecNumber>
    </submittedName>
</protein>
<gene>
    <name evidence="2" type="primary">chlB_1</name>
    <name evidence="2" type="ORF">SDC9_12807</name>
</gene>
<reference evidence="2" key="1">
    <citation type="submission" date="2019-08" db="EMBL/GenBank/DDBJ databases">
        <authorList>
            <person name="Kucharzyk K."/>
            <person name="Murdoch R.W."/>
            <person name="Higgins S."/>
            <person name="Loffler F."/>
        </authorList>
    </citation>
    <scope>NUCLEOTIDE SEQUENCE</scope>
</reference>
<sequence>MAKAEQWGNICNRVNTCALTGAAAFFAGIPGAEIINNGPLWCYFYALRYLERAKPDIGKFYHGTQPDNNSVIYGTEQFLLDELELRKKNSAASIMLIENSCSVSLIGDDIAGIARKAKMPCPVVCFDSGGLLGKFCRGYSLVGVKCLQELIPSKKVPKRARRVNILGMSIGYLNDDNDLAEVKRILVLAGYEIGVCLGDGATVEEIMNLSAAEFNLVMHEELGLDIAKFLEEEYAMPYVSNGVPYGLEGTLNWLKALPGYILQQEISNEVERYRNKLFAATNEMRLVWGELWYDNIIVSGPSTMAFSLAEALRREWVDTGKLTVMLQDVPAEKKISTEIDEILLPAENMKEVEAALMGFDNGLLMGSSSETVVLQRNKHAKNVQISNISYPIADELLITSEPFMGFRGAAHMLQRLWNGSIAMKVNR</sequence>
<dbReference type="AlphaFoldDB" id="A0A644TL66"/>
<dbReference type="EC" id="1.3.7.7" evidence="2"/>
<proteinExistence type="predicted"/>
<dbReference type="Gene3D" id="3.40.50.1980">
    <property type="entry name" value="Nitrogenase molybdenum iron protein domain"/>
    <property type="match status" value="3"/>
</dbReference>
<organism evidence="2">
    <name type="scientific">bioreactor metagenome</name>
    <dbReference type="NCBI Taxonomy" id="1076179"/>
    <lineage>
        <taxon>unclassified sequences</taxon>
        <taxon>metagenomes</taxon>
        <taxon>ecological metagenomes</taxon>
    </lineage>
</organism>